<dbReference type="PANTHER" id="PTHR43272">
    <property type="entry name" value="LONG-CHAIN-FATTY-ACID--COA LIGASE"/>
    <property type="match status" value="1"/>
</dbReference>
<evidence type="ECO:0000256" key="1">
    <source>
        <dbReference type="ARBA" id="ARBA00024484"/>
    </source>
</evidence>
<dbReference type="AlphaFoldDB" id="A0A3B1CXM3"/>
<dbReference type="Gene3D" id="1.10.1200.10">
    <property type="entry name" value="ACP-like"/>
    <property type="match status" value="1"/>
</dbReference>
<evidence type="ECO:0000313" key="4">
    <source>
        <dbReference type="EMBL" id="VAX35406.1"/>
    </source>
</evidence>
<dbReference type="PROSITE" id="PS00455">
    <property type="entry name" value="AMP_BINDING"/>
    <property type="match status" value="1"/>
</dbReference>
<dbReference type="Pfam" id="PF00501">
    <property type="entry name" value="AMP-binding"/>
    <property type="match status" value="1"/>
</dbReference>
<accession>A0A3B1CXM3</accession>
<dbReference type="SUPFAM" id="SSF47336">
    <property type="entry name" value="ACP-like"/>
    <property type="match status" value="1"/>
</dbReference>
<keyword evidence="2" id="KW-0472">Membrane</keyword>
<dbReference type="InterPro" id="IPR036736">
    <property type="entry name" value="ACP-like_sf"/>
</dbReference>
<dbReference type="PROSITE" id="PS50075">
    <property type="entry name" value="CARRIER"/>
    <property type="match status" value="1"/>
</dbReference>
<dbReference type="CDD" id="cd07989">
    <property type="entry name" value="LPLAT_AGPAT-like"/>
    <property type="match status" value="1"/>
</dbReference>
<dbReference type="SMART" id="SM00563">
    <property type="entry name" value="PlsC"/>
    <property type="match status" value="1"/>
</dbReference>
<reference evidence="4" key="1">
    <citation type="submission" date="2018-06" db="EMBL/GenBank/DDBJ databases">
        <authorList>
            <person name="Zhirakovskaya E."/>
        </authorList>
    </citation>
    <scope>NUCLEOTIDE SEQUENCE</scope>
</reference>
<dbReference type="Pfam" id="PF00550">
    <property type="entry name" value="PP-binding"/>
    <property type="match status" value="1"/>
</dbReference>
<feature type="transmembrane region" description="Helical" evidence="2">
    <location>
        <begin position="693"/>
        <end position="712"/>
    </location>
</feature>
<dbReference type="GO" id="GO:0004467">
    <property type="term" value="F:long-chain fatty acid-CoA ligase activity"/>
    <property type="evidence" value="ECO:0007669"/>
    <property type="project" value="UniProtKB-EC"/>
</dbReference>
<dbReference type="GO" id="GO:0016020">
    <property type="term" value="C:membrane"/>
    <property type="evidence" value="ECO:0007669"/>
    <property type="project" value="TreeGrafter"/>
</dbReference>
<dbReference type="Gene3D" id="3.30.300.30">
    <property type="match status" value="1"/>
</dbReference>
<keyword evidence="2" id="KW-1133">Transmembrane helix</keyword>
<gene>
    <name evidence="4" type="ORF">MNBD_UNCLBAC01-830</name>
</gene>
<dbReference type="EC" id="6.2.1.3" evidence="4"/>
<dbReference type="InterPro" id="IPR042099">
    <property type="entry name" value="ANL_N_sf"/>
</dbReference>
<dbReference type="Pfam" id="PF23562">
    <property type="entry name" value="AMP-binding_C_3"/>
    <property type="match status" value="1"/>
</dbReference>
<keyword evidence="2" id="KW-0812">Transmembrane</keyword>
<name>A0A3B1CXM3_9ZZZZ</name>
<protein>
    <submittedName>
        <fullName evidence="4">Long-chain-fatty-acid--CoA ligase</fullName>
        <ecNumber evidence="4">6.2.1.3</ecNumber>
    </submittedName>
</protein>
<dbReference type="InterPro" id="IPR002123">
    <property type="entry name" value="Plipid/glycerol_acylTrfase"/>
</dbReference>
<comment type="catalytic activity">
    <reaction evidence="1">
        <text>a long-chain fatty acid + ATP + CoA = a long-chain fatty acyl-CoA + AMP + diphosphate</text>
        <dbReference type="Rhea" id="RHEA:15421"/>
        <dbReference type="ChEBI" id="CHEBI:30616"/>
        <dbReference type="ChEBI" id="CHEBI:33019"/>
        <dbReference type="ChEBI" id="CHEBI:57287"/>
        <dbReference type="ChEBI" id="CHEBI:57560"/>
        <dbReference type="ChEBI" id="CHEBI:83139"/>
        <dbReference type="ChEBI" id="CHEBI:456215"/>
        <dbReference type="EC" id="6.2.1.3"/>
    </reaction>
    <physiologicalReaction direction="left-to-right" evidence="1">
        <dbReference type="Rhea" id="RHEA:15422"/>
    </physiologicalReaction>
</comment>
<dbReference type="InterPro" id="IPR045851">
    <property type="entry name" value="AMP-bd_C_sf"/>
</dbReference>
<evidence type="ECO:0000256" key="2">
    <source>
        <dbReference type="SAM" id="Phobius"/>
    </source>
</evidence>
<dbReference type="PANTHER" id="PTHR43272:SF52">
    <property type="entry name" value="AMP-DEPENDENT SYNTHETASE_LIGASE DOMAIN-CONTAINING PROTEIN"/>
    <property type="match status" value="1"/>
</dbReference>
<dbReference type="SUPFAM" id="SSF56801">
    <property type="entry name" value="Acetyl-CoA synthetase-like"/>
    <property type="match status" value="1"/>
</dbReference>
<keyword evidence="4" id="KW-0436">Ligase</keyword>
<dbReference type="InterPro" id="IPR020845">
    <property type="entry name" value="AMP-binding_CS"/>
</dbReference>
<dbReference type="SUPFAM" id="SSF69593">
    <property type="entry name" value="Glycerol-3-phosphate (1)-acyltransferase"/>
    <property type="match status" value="1"/>
</dbReference>
<dbReference type="InterPro" id="IPR000873">
    <property type="entry name" value="AMP-dep_synth/lig_dom"/>
</dbReference>
<dbReference type="InterPro" id="IPR009081">
    <property type="entry name" value="PP-bd_ACP"/>
</dbReference>
<dbReference type="GO" id="GO:0016746">
    <property type="term" value="F:acyltransferase activity"/>
    <property type="evidence" value="ECO:0007669"/>
    <property type="project" value="InterPro"/>
</dbReference>
<sequence length="896" mass="102000">MSKKITHIFNAFSQSAQQHAEKEVVFYKKGEDYLSHTYGTIYQQSIQFSNYLQNHKIKPGDKVAIILDNQPEYISTFFGIMSANGVAVPLDVQMPSQQIRNIIFHSETKILITNQKNYNKVIELLEDVTIVLIDSTPYQDELKNISFDNNFIENKSKDDLAVLFYTSGTTGLPKGVMLTHFNLLSEISSLQERNLISSEDKVTALLPLHHAYAFTATLLMPVFVGASIVYPPGLTSIELITCLQKTQPSVFVGVPQIFSIIHRSTIEKLKSISLIKKYILTFAGGLSNILQKTFSINFNHLLFKEMHKKFGGNLRLMISGGAKLDQKVAQDFFRWGFILLEGYGLTETSPVVAFNPLTKPRVGSVGKPLADVNIVIKDVDKSGIGEVAIKGPNVMAGYYKMPKETAEVIQDDWFHTGDLGYFDPQGYLYLTGRKKEIIVLSSGKNINPEDVENHYVKSPFIKEIAVLSNQPSGHTQNTEHCVAIIVLDDKTFKINQELSIYEKLKWELDTMSTQIPTYQHIHGFVISKKDLPRTRLGKLMRYKLPDLYEELSQNSSFMEKKEKEETVQKNNYSVFIKSALSFLEKSLGKPVAMSDHLELDLGIDSLGKIELFMGLQEKLNLDITEERMMDFFMCNTVQELANALKEINPSENIEQSIENKESSSKHWQHTLNELPSQETQNKICLNLNIFQKIFSFILICLLKLIFKIFFLLRVEGRHHLKAEGPYLICPNHTSYLDGLFILTALPFRIAFNTFFVGDVKFFKSFFVKPFIKLARLIPIELNYNLIEALKTSTFVLNKSKIVCYFPEGQRSIDGEIKEFKKGIGILIKELNIPVLPVYIDGAFKTWPRGQRFPRFSPIKVKFGQILPPKTIMSTNSKDNTYENIAKNLQNHVKFLA</sequence>
<organism evidence="4">
    <name type="scientific">hydrothermal vent metagenome</name>
    <dbReference type="NCBI Taxonomy" id="652676"/>
    <lineage>
        <taxon>unclassified sequences</taxon>
        <taxon>metagenomes</taxon>
        <taxon>ecological metagenomes</taxon>
    </lineage>
</organism>
<dbReference type="EMBL" id="UOGJ01000050">
    <property type="protein sequence ID" value="VAX35406.1"/>
    <property type="molecule type" value="Genomic_DNA"/>
</dbReference>
<proteinExistence type="predicted"/>
<feature type="domain" description="Carrier" evidence="3">
    <location>
        <begin position="570"/>
        <end position="648"/>
    </location>
</feature>
<dbReference type="Pfam" id="PF01553">
    <property type="entry name" value="Acyltransferase"/>
    <property type="match status" value="1"/>
</dbReference>
<evidence type="ECO:0000259" key="3">
    <source>
        <dbReference type="PROSITE" id="PS50075"/>
    </source>
</evidence>
<dbReference type="Gene3D" id="3.40.50.12780">
    <property type="entry name" value="N-terminal domain of ligase-like"/>
    <property type="match status" value="1"/>
</dbReference>